<evidence type="ECO:0000256" key="3">
    <source>
        <dbReference type="ARBA" id="ARBA00023004"/>
    </source>
</evidence>
<comment type="caution">
    <text evidence="6">The sequence shown here is derived from an EMBL/GenBank/DDBJ whole genome shotgun (WGS) entry which is preliminary data.</text>
</comment>
<name>A0A2M9AAC4_9BACT</name>
<dbReference type="GO" id="GO:0051539">
    <property type="term" value="F:4 iron, 4 sulfur cluster binding"/>
    <property type="evidence" value="ECO:0007669"/>
    <property type="project" value="UniProtKB-KW"/>
</dbReference>
<evidence type="ECO:0000256" key="2">
    <source>
        <dbReference type="ARBA" id="ARBA00022723"/>
    </source>
</evidence>
<dbReference type="PROSITE" id="PS51379">
    <property type="entry name" value="4FE4S_FER_2"/>
    <property type="match status" value="2"/>
</dbReference>
<keyword evidence="7" id="KW-1185">Reference proteome</keyword>
<keyword evidence="3" id="KW-0408">Iron</keyword>
<dbReference type="OrthoDB" id="9779457at2"/>
<dbReference type="SUPFAM" id="SSF54862">
    <property type="entry name" value="4Fe-4S ferredoxins"/>
    <property type="match status" value="1"/>
</dbReference>
<dbReference type="Gene3D" id="3.30.70.20">
    <property type="match status" value="2"/>
</dbReference>
<reference evidence="6 7" key="1">
    <citation type="submission" date="2017-11" db="EMBL/GenBank/DDBJ databases">
        <title>Animal gut microbial communities from fecal samples from Wisconsin, USA.</title>
        <authorList>
            <person name="Neumann A."/>
        </authorList>
    </citation>
    <scope>NUCLEOTIDE SEQUENCE [LARGE SCALE GENOMIC DNA]</scope>
    <source>
        <strain evidence="6 7">UWS3</strain>
    </source>
</reference>
<dbReference type="PANTHER" id="PTHR43177">
    <property type="entry name" value="PROTEIN NRFC"/>
    <property type="match status" value="1"/>
</dbReference>
<evidence type="ECO:0000313" key="6">
    <source>
        <dbReference type="EMBL" id="PJJ42686.1"/>
    </source>
</evidence>
<dbReference type="PANTHER" id="PTHR43177:SF3">
    <property type="entry name" value="PROTEIN NRFC HOMOLOG"/>
    <property type="match status" value="1"/>
</dbReference>
<keyword evidence="2" id="KW-0479">Metal-binding</keyword>
<dbReference type="InterPro" id="IPR050954">
    <property type="entry name" value="ET_IronSulfur_Cluster-Binding"/>
</dbReference>
<sequence>MKISRASFLKLLTGSFAALSLFGCRKEESLPKNTHREVPSKADLSLWKKEIDEARFANPKPESLVMVHRPGKHPKFPDADVRFGMAIDLDLCDSCGKCALACMVENNVPRVNALEASKGRYMHWLELRGGMPVMCAHCGDAPCEKVCPTGAAVASPDGFSSMVYPRCIGTRFCGANCPLHARKFNYTDAAEQGLAAKFNPEVPLRPQGVMEKCSLCIQRLQNARIQAKTFGLEWQGSGVMPACAAACPKHAIIFGNWLNLNSDLVRKTRGRAIYAPKSIAKFLPAVVYLRGKA</sequence>
<organism evidence="6 7">
    <name type="scientific">Hallerella succinigenes</name>
    <dbReference type="NCBI Taxonomy" id="1896222"/>
    <lineage>
        <taxon>Bacteria</taxon>
        <taxon>Pseudomonadati</taxon>
        <taxon>Fibrobacterota</taxon>
        <taxon>Fibrobacteria</taxon>
        <taxon>Fibrobacterales</taxon>
        <taxon>Fibrobacteraceae</taxon>
        <taxon>Hallerella</taxon>
    </lineage>
</organism>
<keyword evidence="1" id="KW-0004">4Fe-4S</keyword>
<feature type="domain" description="4Fe-4S ferredoxin-type" evidence="5">
    <location>
        <begin position="83"/>
        <end position="113"/>
    </location>
</feature>
<feature type="domain" description="4Fe-4S ferredoxin-type" evidence="5">
    <location>
        <begin position="135"/>
        <end position="157"/>
    </location>
</feature>
<dbReference type="RefSeq" id="WP_100426532.1">
    <property type="nucleotide sequence ID" value="NZ_JAXFBG010000088.1"/>
</dbReference>
<evidence type="ECO:0000256" key="4">
    <source>
        <dbReference type="ARBA" id="ARBA00023014"/>
    </source>
</evidence>
<gene>
    <name evidence="6" type="ORF">BGX16_2728</name>
</gene>
<accession>A0A2M9AAC4</accession>
<dbReference type="GO" id="GO:0046872">
    <property type="term" value="F:metal ion binding"/>
    <property type="evidence" value="ECO:0007669"/>
    <property type="project" value="UniProtKB-KW"/>
</dbReference>
<proteinExistence type="predicted"/>
<dbReference type="InterPro" id="IPR017896">
    <property type="entry name" value="4Fe4S_Fe-S-bd"/>
</dbReference>
<keyword evidence="4" id="KW-0411">Iron-sulfur</keyword>
<evidence type="ECO:0000256" key="1">
    <source>
        <dbReference type="ARBA" id="ARBA00022485"/>
    </source>
</evidence>
<dbReference type="EMBL" id="PGEX01000001">
    <property type="protein sequence ID" value="PJJ42686.1"/>
    <property type="molecule type" value="Genomic_DNA"/>
</dbReference>
<dbReference type="AlphaFoldDB" id="A0A2M9AAC4"/>
<dbReference type="Proteomes" id="UP000231134">
    <property type="component" value="Unassembled WGS sequence"/>
</dbReference>
<evidence type="ECO:0000313" key="7">
    <source>
        <dbReference type="Proteomes" id="UP000231134"/>
    </source>
</evidence>
<dbReference type="PROSITE" id="PS51257">
    <property type="entry name" value="PROKAR_LIPOPROTEIN"/>
    <property type="match status" value="1"/>
</dbReference>
<protein>
    <submittedName>
        <fullName evidence="6">Molybdopterin-containing oxidoreductase family iron-sulfur binding subunit</fullName>
    </submittedName>
</protein>
<evidence type="ECO:0000259" key="5">
    <source>
        <dbReference type="PROSITE" id="PS51379"/>
    </source>
</evidence>